<dbReference type="SUPFAM" id="SSF54534">
    <property type="entry name" value="FKBP-like"/>
    <property type="match status" value="1"/>
</dbReference>
<dbReference type="PANTHER" id="PTHR43811">
    <property type="entry name" value="FKBP-TYPE PEPTIDYL-PROLYL CIS-TRANS ISOMERASE FKPA"/>
    <property type="match status" value="1"/>
</dbReference>
<keyword evidence="3 5" id="KW-0697">Rotamase</keyword>
<dbReference type="InterPro" id="IPR000774">
    <property type="entry name" value="PPIase_FKBP_N"/>
</dbReference>
<name>A0A2U9TC98_9GAMM</name>
<keyword evidence="10" id="KW-1185">Reference proteome</keyword>
<keyword evidence="4 5" id="KW-0413">Isomerase</keyword>
<evidence type="ECO:0000256" key="1">
    <source>
        <dbReference type="ARBA" id="ARBA00000971"/>
    </source>
</evidence>
<dbReference type="GO" id="GO:0006457">
    <property type="term" value="P:protein folding"/>
    <property type="evidence" value="ECO:0007669"/>
    <property type="project" value="InterPro"/>
</dbReference>
<protein>
    <recommendedName>
        <fullName evidence="6">Peptidyl-prolyl cis-trans isomerase</fullName>
        <ecNumber evidence="6">5.2.1.8</ecNumber>
    </recommendedName>
</protein>
<dbReference type="KEGG" id="lmb:C9I47_1478"/>
<sequence length="270" mass="28181">MSPIARTAKAALTASVLSIALLSACSPSGEASGEAAGDTADAADAADADKADGDALVIEGLEGDKAQASYMIGMEIGKSLESVKDEVDTDVLFGAIRDSLDGKPSLLSEEQAQQVAARFGEHMAGKLEAERVEEGKKNAEAGRQFLELNGKKDGVVTTESGLQYQVLTEGKGPKPKESDVVRVHYKGTLLDGSTFDDSIARGEPAVFPLGQVVPGWREGLTLMPVGSKYQFWIPGDLGYGEMGTPGGPIGPNQTLVFEVELLGIEKPAAN</sequence>
<dbReference type="GO" id="GO:0003755">
    <property type="term" value="F:peptidyl-prolyl cis-trans isomerase activity"/>
    <property type="evidence" value="ECO:0007669"/>
    <property type="project" value="UniProtKB-UniRule"/>
</dbReference>
<dbReference type="Pfam" id="PF00254">
    <property type="entry name" value="FKBP_C"/>
    <property type="match status" value="1"/>
</dbReference>
<comment type="similarity">
    <text evidence="2 6">Belongs to the FKBP-type PPIase family.</text>
</comment>
<keyword evidence="7" id="KW-0732">Signal</keyword>
<reference evidence="9 10" key="1">
    <citation type="submission" date="2018-05" db="EMBL/GenBank/DDBJ databases">
        <title>The complete genome of Lysobacter maris HZ9B, a marine bacterium antagonistic against terrestrial plant pathogens.</title>
        <authorList>
            <person name="Zhang X.-Q."/>
        </authorList>
    </citation>
    <scope>NUCLEOTIDE SEQUENCE [LARGE SCALE GENOMIC DNA]</scope>
    <source>
        <strain evidence="9 10">HZ9B</strain>
    </source>
</reference>
<evidence type="ECO:0000313" key="9">
    <source>
        <dbReference type="EMBL" id="AWV07179.1"/>
    </source>
</evidence>
<proteinExistence type="inferred from homology"/>
<evidence type="ECO:0000256" key="4">
    <source>
        <dbReference type="ARBA" id="ARBA00023235"/>
    </source>
</evidence>
<feature type="chain" id="PRO_5015960684" description="Peptidyl-prolyl cis-trans isomerase" evidence="7">
    <location>
        <begin position="32"/>
        <end position="270"/>
    </location>
</feature>
<evidence type="ECO:0000256" key="6">
    <source>
        <dbReference type="RuleBase" id="RU003915"/>
    </source>
</evidence>
<evidence type="ECO:0000256" key="3">
    <source>
        <dbReference type="ARBA" id="ARBA00023110"/>
    </source>
</evidence>
<dbReference type="PROSITE" id="PS51257">
    <property type="entry name" value="PROKAR_LIPOPROTEIN"/>
    <property type="match status" value="1"/>
</dbReference>
<dbReference type="InterPro" id="IPR036944">
    <property type="entry name" value="PPIase_FKBP_N_sf"/>
</dbReference>
<comment type="catalytic activity">
    <reaction evidence="1 5 6">
        <text>[protein]-peptidylproline (omega=180) = [protein]-peptidylproline (omega=0)</text>
        <dbReference type="Rhea" id="RHEA:16237"/>
        <dbReference type="Rhea" id="RHEA-COMP:10747"/>
        <dbReference type="Rhea" id="RHEA-COMP:10748"/>
        <dbReference type="ChEBI" id="CHEBI:83833"/>
        <dbReference type="ChEBI" id="CHEBI:83834"/>
        <dbReference type="EC" id="5.2.1.8"/>
    </reaction>
</comment>
<dbReference type="Gene3D" id="3.10.50.40">
    <property type="match status" value="1"/>
</dbReference>
<dbReference type="PANTHER" id="PTHR43811:SF19">
    <property type="entry name" value="39 KDA FK506-BINDING NUCLEAR PROTEIN"/>
    <property type="match status" value="1"/>
</dbReference>
<accession>A0A2U9TC98</accession>
<evidence type="ECO:0000259" key="8">
    <source>
        <dbReference type="PROSITE" id="PS50059"/>
    </source>
</evidence>
<dbReference type="InterPro" id="IPR046357">
    <property type="entry name" value="PPIase_dom_sf"/>
</dbReference>
<dbReference type="InterPro" id="IPR001179">
    <property type="entry name" value="PPIase_FKBP_dom"/>
</dbReference>
<gene>
    <name evidence="9" type="ORF">C9I47_1478</name>
</gene>
<evidence type="ECO:0000256" key="5">
    <source>
        <dbReference type="PROSITE-ProRule" id="PRU00277"/>
    </source>
</evidence>
<dbReference type="EC" id="5.2.1.8" evidence="6"/>
<dbReference type="Pfam" id="PF01346">
    <property type="entry name" value="FKBP_N"/>
    <property type="match status" value="1"/>
</dbReference>
<evidence type="ECO:0000256" key="7">
    <source>
        <dbReference type="SAM" id="SignalP"/>
    </source>
</evidence>
<evidence type="ECO:0000256" key="2">
    <source>
        <dbReference type="ARBA" id="ARBA00006577"/>
    </source>
</evidence>
<dbReference type="OrthoDB" id="9814548at2"/>
<evidence type="ECO:0000313" key="10">
    <source>
        <dbReference type="Proteomes" id="UP000249447"/>
    </source>
</evidence>
<dbReference type="RefSeq" id="WP_111266271.1">
    <property type="nucleotide sequence ID" value="NZ_CP029843.1"/>
</dbReference>
<dbReference type="EMBL" id="CP029843">
    <property type="protein sequence ID" value="AWV07179.1"/>
    <property type="molecule type" value="Genomic_DNA"/>
</dbReference>
<dbReference type="Gene3D" id="1.10.287.460">
    <property type="entry name" value="Peptidyl-prolyl cis-trans isomerase, FKBP-type, N-terminal domain"/>
    <property type="match status" value="1"/>
</dbReference>
<feature type="signal peptide" evidence="7">
    <location>
        <begin position="1"/>
        <end position="31"/>
    </location>
</feature>
<dbReference type="Proteomes" id="UP000249447">
    <property type="component" value="Chromosome"/>
</dbReference>
<dbReference type="PROSITE" id="PS50059">
    <property type="entry name" value="FKBP_PPIASE"/>
    <property type="match status" value="1"/>
</dbReference>
<organism evidence="9 10">
    <name type="scientific">Marilutibacter maris</name>
    <dbReference type="NCBI Taxonomy" id="1605891"/>
    <lineage>
        <taxon>Bacteria</taxon>
        <taxon>Pseudomonadati</taxon>
        <taxon>Pseudomonadota</taxon>
        <taxon>Gammaproteobacteria</taxon>
        <taxon>Lysobacterales</taxon>
        <taxon>Lysobacteraceae</taxon>
        <taxon>Marilutibacter</taxon>
    </lineage>
</organism>
<dbReference type="AlphaFoldDB" id="A0A2U9TC98"/>
<feature type="domain" description="PPIase FKBP-type" evidence="8">
    <location>
        <begin position="178"/>
        <end position="265"/>
    </location>
</feature>